<dbReference type="Proteomes" id="UP000245202">
    <property type="component" value="Unassembled WGS sequence"/>
</dbReference>
<name>A0A2R5F1D0_9BACL</name>
<dbReference type="PANTHER" id="PTHR43280">
    <property type="entry name" value="ARAC-FAMILY TRANSCRIPTIONAL REGULATOR"/>
    <property type="match status" value="1"/>
</dbReference>
<sequence length="758" mass="86327">MKNRSGKYFIRLLLFCLLIGSIPVIVVGIASYYMSSSIVQDKVNERSMDALQQTQLRVEQILKTIDHSVTQYISSPLVVNAMSLPYAAEHYQIYNEMYQSMVRSQTFELTISNMTIVNLNGQWGIDNNNIFTFDDLKNLDQLLRYEQLPSFSAWVTNKDDRSPSISLVKKIPLNSLKANGLAIVTIAESELSRLLKEGNQSGTVLVLDNGYELLSEGGAARGQLSLDPLIPELKRNKESTTQFDVSLDGDETSIIARQSSYNRWTYVSAISIKDMTKDSRSIGWVTLAACLLMILSTCGLALFGSRSFYQPIRQLVSAIAAKPDDPQAVETKDEFALIGARLQSMLQKEDKLSAQVAGKIREMRPFFVLKLIRGEEKNSQLPAKLKEYGYPDDWQWHAVLAIQIDFLDQSNYREEDRDLLLFAIANIAAELIPSHERLDPVFTEQSLITLVGGSEKREETEYKSWLFDRVELVQKAVGQYLSLPISIGISRPRQRLIDAPASCEEALEALRYRIRSGPGSILFIDDVRPGDSIAGVFPHRVAKELCDAVKLADWTRSKELLDQCMALIFGEQADWRQYQMSLIRLYTMLMELMQSNSMLHEPPDGSAFSSDQELFHQILGLQSQETIRTWFYDTVIVPLMNRIEQQRKSHAKQISDQVLQMIDQGFETELTLEACAAKLNYHPNHLGPLFSRETGISFSECLQQYRLQMAKKWLVETDMKIGDIAERLTYTNPQNFIRFFRKMENMTPGQYRQQHVGQ</sequence>
<keyword evidence="4" id="KW-1133">Transmembrane helix</keyword>
<evidence type="ECO:0000313" key="6">
    <source>
        <dbReference type="EMBL" id="GBG11859.1"/>
    </source>
</evidence>
<keyword evidence="7" id="KW-1185">Reference proteome</keyword>
<keyword evidence="3" id="KW-0804">Transcription</keyword>
<dbReference type="Pfam" id="PF12833">
    <property type="entry name" value="HTH_18"/>
    <property type="match status" value="1"/>
</dbReference>
<keyword evidence="1" id="KW-0805">Transcription regulation</keyword>
<evidence type="ECO:0000256" key="2">
    <source>
        <dbReference type="ARBA" id="ARBA00023125"/>
    </source>
</evidence>
<dbReference type="EMBL" id="BDQX01000430">
    <property type="protein sequence ID" value="GBG11859.1"/>
    <property type="molecule type" value="Genomic_DNA"/>
</dbReference>
<dbReference type="InterPro" id="IPR009057">
    <property type="entry name" value="Homeodomain-like_sf"/>
</dbReference>
<organism evidence="6 7">
    <name type="scientific">Paenibacillus agaridevorans</name>
    <dbReference type="NCBI Taxonomy" id="171404"/>
    <lineage>
        <taxon>Bacteria</taxon>
        <taxon>Bacillati</taxon>
        <taxon>Bacillota</taxon>
        <taxon>Bacilli</taxon>
        <taxon>Bacillales</taxon>
        <taxon>Paenibacillaceae</taxon>
        <taxon>Paenibacillus</taxon>
    </lineage>
</organism>
<keyword evidence="2" id="KW-0238">DNA-binding</keyword>
<reference evidence="6 7" key="1">
    <citation type="submission" date="2017-08" db="EMBL/GenBank/DDBJ databases">
        <title>Substantial Increase in Enzyme Production by Combined Drug-Resistance Mutations in Paenibacillus agaridevorans.</title>
        <authorList>
            <person name="Tanaka Y."/>
            <person name="Funane K."/>
            <person name="Hosaka T."/>
            <person name="Shiwa Y."/>
            <person name="Fujita N."/>
            <person name="Miyazaki T."/>
            <person name="Yoshikawa H."/>
            <person name="Murakami K."/>
            <person name="Kasahara K."/>
            <person name="Inaoka T."/>
            <person name="Hiraga Y."/>
            <person name="Ochi K."/>
        </authorList>
    </citation>
    <scope>NUCLEOTIDE SEQUENCE [LARGE SCALE GENOMIC DNA]</scope>
    <source>
        <strain evidence="6 7">T-3040</strain>
    </source>
</reference>
<evidence type="ECO:0000256" key="1">
    <source>
        <dbReference type="ARBA" id="ARBA00023015"/>
    </source>
</evidence>
<evidence type="ECO:0000313" key="7">
    <source>
        <dbReference type="Proteomes" id="UP000245202"/>
    </source>
</evidence>
<proteinExistence type="predicted"/>
<dbReference type="SUPFAM" id="SSF46689">
    <property type="entry name" value="Homeodomain-like"/>
    <property type="match status" value="1"/>
</dbReference>
<dbReference type="PANTHER" id="PTHR43280:SF10">
    <property type="entry name" value="REGULATORY PROTEIN POCR"/>
    <property type="match status" value="1"/>
</dbReference>
<dbReference type="Gene3D" id="1.10.10.60">
    <property type="entry name" value="Homeodomain-like"/>
    <property type="match status" value="2"/>
</dbReference>
<gene>
    <name evidence="6" type="ORF">PAT3040_06709</name>
</gene>
<feature type="transmembrane region" description="Helical" evidence="4">
    <location>
        <begin position="12"/>
        <end position="34"/>
    </location>
</feature>
<evidence type="ECO:0000256" key="3">
    <source>
        <dbReference type="ARBA" id="ARBA00023163"/>
    </source>
</evidence>
<accession>A0A2R5F1D0</accession>
<evidence type="ECO:0000256" key="4">
    <source>
        <dbReference type="SAM" id="Phobius"/>
    </source>
</evidence>
<dbReference type="Pfam" id="PF17853">
    <property type="entry name" value="GGDEF_2"/>
    <property type="match status" value="1"/>
</dbReference>
<dbReference type="SMART" id="SM00342">
    <property type="entry name" value="HTH_ARAC"/>
    <property type="match status" value="1"/>
</dbReference>
<dbReference type="PROSITE" id="PS01124">
    <property type="entry name" value="HTH_ARAC_FAMILY_2"/>
    <property type="match status" value="1"/>
</dbReference>
<protein>
    <recommendedName>
        <fullName evidence="5">HTH araC/xylS-type domain-containing protein</fullName>
    </recommendedName>
</protein>
<evidence type="ECO:0000259" key="5">
    <source>
        <dbReference type="PROSITE" id="PS01124"/>
    </source>
</evidence>
<keyword evidence="4" id="KW-0812">Transmembrane</keyword>
<dbReference type="GO" id="GO:0043565">
    <property type="term" value="F:sequence-specific DNA binding"/>
    <property type="evidence" value="ECO:0007669"/>
    <property type="project" value="InterPro"/>
</dbReference>
<keyword evidence="4" id="KW-0472">Membrane</keyword>
<dbReference type="AlphaFoldDB" id="A0A2R5F1D0"/>
<dbReference type="InterPro" id="IPR041522">
    <property type="entry name" value="CdaR_GGDEF"/>
</dbReference>
<dbReference type="GO" id="GO:0003700">
    <property type="term" value="F:DNA-binding transcription factor activity"/>
    <property type="evidence" value="ECO:0007669"/>
    <property type="project" value="InterPro"/>
</dbReference>
<dbReference type="RefSeq" id="WP_181376999.1">
    <property type="nucleotide sequence ID" value="NZ_BDQX01000430.1"/>
</dbReference>
<dbReference type="InterPro" id="IPR018060">
    <property type="entry name" value="HTH_AraC"/>
</dbReference>
<feature type="domain" description="HTH araC/xylS-type" evidence="5">
    <location>
        <begin position="656"/>
        <end position="754"/>
    </location>
</feature>
<comment type="caution">
    <text evidence="6">The sequence shown here is derived from an EMBL/GenBank/DDBJ whole genome shotgun (WGS) entry which is preliminary data.</text>
</comment>
<feature type="transmembrane region" description="Helical" evidence="4">
    <location>
        <begin position="282"/>
        <end position="303"/>
    </location>
</feature>